<sequence>MINQTLDQMRDPAQAVVFKGKPDDAAPAISPASTVIAVKDDATPINGYYPALNFGLKPVWVSAKTLAPYKSASDPTAQCQPGVKADGHLGFIFTH</sequence>
<evidence type="ECO:0000313" key="2">
    <source>
        <dbReference type="Proteomes" id="UP000635278"/>
    </source>
</evidence>
<gene>
    <name evidence="1" type="ORF">GOB93_15610</name>
</gene>
<keyword evidence="2" id="KW-1185">Reference proteome</keyword>
<organism evidence="1 2">
    <name type="scientific">Acetobacter musti</name>
    <dbReference type="NCBI Taxonomy" id="864732"/>
    <lineage>
        <taxon>Bacteria</taxon>
        <taxon>Pseudomonadati</taxon>
        <taxon>Pseudomonadota</taxon>
        <taxon>Alphaproteobacteria</taxon>
        <taxon>Acetobacterales</taxon>
        <taxon>Acetobacteraceae</taxon>
        <taxon>Acetobacter</taxon>
    </lineage>
</organism>
<protein>
    <submittedName>
        <fullName evidence="1">Uncharacterized protein</fullName>
    </submittedName>
</protein>
<reference evidence="1 2" key="1">
    <citation type="journal article" date="2020" name="Int. J. Syst. Evol. Microbiol.">
        <title>Novel acetic acid bacteria from cider fermentations: Acetobacter conturbans sp. nov. and Acetobacter fallax sp. nov.</title>
        <authorList>
            <person name="Sombolestani A.S."/>
            <person name="Cleenwerck I."/>
            <person name="Cnockaert M."/>
            <person name="Borremans W."/>
            <person name="Wieme A.D."/>
            <person name="De Vuyst L."/>
            <person name="Vandamme P."/>
        </authorList>
    </citation>
    <scope>NUCLEOTIDE SEQUENCE [LARGE SCALE GENOMIC DNA]</scope>
    <source>
        <strain evidence="1 2">LMG 30640</strain>
    </source>
</reference>
<proteinExistence type="predicted"/>
<comment type="caution">
    <text evidence="1">The sequence shown here is derived from an EMBL/GenBank/DDBJ whole genome shotgun (WGS) entry which is preliminary data.</text>
</comment>
<dbReference type="EMBL" id="WOTB01000025">
    <property type="protein sequence ID" value="NHN86057.1"/>
    <property type="molecule type" value="Genomic_DNA"/>
</dbReference>
<evidence type="ECO:0000313" key="1">
    <source>
        <dbReference type="EMBL" id="NHN86057.1"/>
    </source>
</evidence>
<accession>A0ABX0JRY4</accession>
<dbReference type="Proteomes" id="UP000635278">
    <property type="component" value="Unassembled WGS sequence"/>
</dbReference>
<dbReference type="RefSeq" id="WP_173584445.1">
    <property type="nucleotide sequence ID" value="NZ_WOTB01000025.1"/>
</dbReference>
<name>A0ABX0JRY4_9PROT</name>